<organism evidence="3">
    <name type="scientific">Schistosoma curassoni</name>
    <dbReference type="NCBI Taxonomy" id="6186"/>
    <lineage>
        <taxon>Eukaryota</taxon>
        <taxon>Metazoa</taxon>
        <taxon>Spiralia</taxon>
        <taxon>Lophotrochozoa</taxon>
        <taxon>Platyhelminthes</taxon>
        <taxon>Trematoda</taxon>
        <taxon>Digenea</taxon>
        <taxon>Strigeidida</taxon>
        <taxon>Schistosomatoidea</taxon>
        <taxon>Schistosomatidae</taxon>
        <taxon>Schistosoma</taxon>
    </lineage>
</organism>
<keyword evidence="2" id="KW-1185">Reference proteome</keyword>
<evidence type="ECO:0000313" key="1">
    <source>
        <dbReference type="EMBL" id="VDP02125.1"/>
    </source>
</evidence>
<protein>
    <submittedName>
        <fullName evidence="3">Ovule protein</fullName>
    </submittedName>
</protein>
<reference evidence="1 2" key="2">
    <citation type="submission" date="2018-11" db="EMBL/GenBank/DDBJ databases">
        <authorList>
            <consortium name="Pathogen Informatics"/>
        </authorList>
    </citation>
    <scope>NUCLEOTIDE SEQUENCE [LARGE SCALE GENOMIC DNA]</scope>
    <source>
        <strain evidence="1">Dakar</strain>
        <strain evidence="2">Dakar, Senegal</strain>
    </source>
</reference>
<name>A0A183JU40_9TREM</name>
<gene>
    <name evidence="1" type="ORF">SCUD_LOCUS6232</name>
</gene>
<evidence type="ECO:0000313" key="3">
    <source>
        <dbReference type="WBParaSite" id="SCUD_0000623001-mRNA-1"/>
    </source>
</evidence>
<proteinExistence type="predicted"/>
<accession>A0A183JU40</accession>
<dbReference type="AlphaFoldDB" id="A0A183JU40"/>
<dbReference type="Proteomes" id="UP000279833">
    <property type="component" value="Unassembled WGS sequence"/>
</dbReference>
<dbReference type="WBParaSite" id="SCUD_0000623001-mRNA-1">
    <property type="protein sequence ID" value="SCUD_0000623001-mRNA-1"/>
    <property type="gene ID" value="SCUD_0000623001"/>
</dbReference>
<reference evidence="3" key="1">
    <citation type="submission" date="2016-06" db="UniProtKB">
        <authorList>
            <consortium name="WormBaseParasite"/>
        </authorList>
    </citation>
    <scope>IDENTIFICATION</scope>
</reference>
<sequence>MLLHMLQPLRLWRPQLLLQRPLINRVKMSQINSPILLHHCHRHILVDLIHLEGQLI</sequence>
<dbReference type="EMBL" id="UZAK01012863">
    <property type="protein sequence ID" value="VDP02125.1"/>
    <property type="molecule type" value="Genomic_DNA"/>
</dbReference>
<evidence type="ECO:0000313" key="2">
    <source>
        <dbReference type="Proteomes" id="UP000279833"/>
    </source>
</evidence>